<comment type="similarity">
    <text evidence="13">Belongs to the class I-like SAM-binding methyltransferase superfamily. RsmB/NOP family.</text>
</comment>
<dbReference type="Proteomes" id="UP000282654">
    <property type="component" value="Unassembled WGS sequence"/>
</dbReference>
<dbReference type="InterPro" id="IPR054728">
    <property type="entry name" value="RsmB-like_ferredoxin"/>
</dbReference>
<dbReference type="Pfam" id="PF01029">
    <property type="entry name" value="NusB"/>
    <property type="match status" value="1"/>
</dbReference>
<protein>
    <recommendedName>
        <fullName evidence="3">16S rRNA (cytosine(967)-C(5))-methyltransferase</fullName>
        <ecNumber evidence="3">2.1.1.176</ecNumber>
    </recommendedName>
    <alternativeName>
        <fullName evidence="10">16S rRNA m5C967 methyltransferase</fullName>
    </alternativeName>
    <alternativeName>
        <fullName evidence="11">rRNA (cytosine-C(5)-)-methyltransferase RsmB</fullName>
    </alternativeName>
</protein>
<keyword evidence="4" id="KW-0963">Cytoplasm</keyword>
<dbReference type="InterPro" id="IPR035926">
    <property type="entry name" value="NusB-like_sf"/>
</dbReference>
<evidence type="ECO:0000256" key="10">
    <source>
        <dbReference type="ARBA" id="ARBA00030399"/>
    </source>
</evidence>
<evidence type="ECO:0000256" key="12">
    <source>
        <dbReference type="ARBA" id="ARBA00047283"/>
    </source>
</evidence>
<dbReference type="EMBL" id="RKRE01000001">
    <property type="protein sequence ID" value="RPF49302.1"/>
    <property type="molecule type" value="Genomic_DNA"/>
</dbReference>
<evidence type="ECO:0000256" key="5">
    <source>
        <dbReference type="ARBA" id="ARBA00022552"/>
    </source>
</evidence>
<evidence type="ECO:0000313" key="15">
    <source>
        <dbReference type="EMBL" id="RPF49302.1"/>
    </source>
</evidence>
<dbReference type="SUPFAM" id="SSF53335">
    <property type="entry name" value="S-adenosyl-L-methionine-dependent methyltransferases"/>
    <property type="match status" value="1"/>
</dbReference>
<evidence type="ECO:0000256" key="7">
    <source>
        <dbReference type="ARBA" id="ARBA00022679"/>
    </source>
</evidence>
<dbReference type="InterPro" id="IPR006027">
    <property type="entry name" value="NusB_RsmB_TIM44"/>
</dbReference>
<dbReference type="Pfam" id="PF22458">
    <property type="entry name" value="RsmF-B_ferredox"/>
    <property type="match status" value="1"/>
</dbReference>
<dbReference type="PROSITE" id="PS51686">
    <property type="entry name" value="SAM_MT_RSMB_NOP"/>
    <property type="match status" value="1"/>
</dbReference>
<keyword evidence="8 13" id="KW-0949">S-adenosyl-L-methionine</keyword>
<comment type="subcellular location">
    <subcellularLocation>
        <location evidence="2">Cytoplasm</location>
    </subcellularLocation>
</comment>
<proteinExistence type="inferred from homology"/>
<dbReference type="GO" id="GO:0006355">
    <property type="term" value="P:regulation of DNA-templated transcription"/>
    <property type="evidence" value="ECO:0007669"/>
    <property type="project" value="InterPro"/>
</dbReference>
<dbReference type="InterPro" id="IPR023267">
    <property type="entry name" value="RCMT"/>
</dbReference>
<keyword evidence="5" id="KW-0698">rRNA processing</keyword>
<feature type="binding site" evidence="13">
    <location>
        <position position="337"/>
    </location>
    <ligand>
        <name>S-adenosyl-L-methionine</name>
        <dbReference type="ChEBI" id="CHEBI:59789"/>
    </ligand>
</feature>
<dbReference type="EC" id="2.1.1.176" evidence="3"/>
<dbReference type="NCBIfam" id="TIGR00563">
    <property type="entry name" value="rsmB"/>
    <property type="match status" value="1"/>
</dbReference>
<comment type="function">
    <text evidence="1">Specifically methylates the cytosine at position 967 (m5C967) of 16S rRNA.</text>
</comment>
<keyword evidence="6 13" id="KW-0489">Methyltransferase</keyword>
<dbReference type="SUPFAM" id="SSF48013">
    <property type="entry name" value="NusB-like"/>
    <property type="match status" value="1"/>
</dbReference>
<dbReference type="FunFam" id="3.40.50.150:FF:000257">
    <property type="entry name" value="16S rRNA methyltransferase"/>
    <property type="match status" value="1"/>
</dbReference>
<dbReference type="GO" id="GO:0003723">
    <property type="term" value="F:RNA binding"/>
    <property type="evidence" value="ECO:0007669"/>
    <property type="project" value="UniProtKB-UniRule"/>
</dbReference>
<dbReference type="Gene3D" id="3.30.70.1170">
    <property type="entry name" value="Sun protein, domain 3"/>
    <property type="match status" value="1"/>
</dbReference>
<evidence type="ECO:0000256" key="6">
    <source>
        <dbReference type="ARBA" id="ARBA00022603"/>
    </source>
</evidence>
<dbReference type="RefSeq" id="WP_245963009.1">
    <property type="nucleotide sequence ID" value="NZ_RKRE01000001.1"/>
</dbReference>
<dbReference type="InterPro" id="IPR049560">
    <property type="entry name" value="MeTrfase_RsmB-F_NOP2_cat"/>
</dbReference>
<comment type="caution">
    <text evidence="15">The sequence shown here is derived from an EMBL/GenBank/DDBJ whole genome shotgun (WGS) entry which is preliminary data.</text>
</comment>
<evidence type="ECO:0000256" key="9">
    <source>
        <dbReference type="ARBA" id="ARBA00022884"/>
    </source>
</evidence>
<evidence type="ECO:0000256" key="3">
    <source>
        <dbReference type="ARBA" id="ARBA00012140"/>
    </source>
</evidence>
<dbReference type="InterPro" id="IPR029063">
    <property type="entry name" value="SAM-dependent_MTases_sf"/>
</dbReference>
<evidence type="ECO:0000259" key="14">
    <source>
        <dbReference type="PROSITE" id="PS51686"/>
    </source>
</evidence>
<evidence type="ECO:0000256" key="4">
    <source>
        <dbReference type="ARBA" id="ARBA00022490"/>
    </source>
</evidence>
<feature type="domain" description="SAM-dependent MTase RsmB/NOP-type" evidence="14">
    <location>
        <begin position="177"/>
        <end position="454"/>
    </location>
</feature>
<evidence type="ECO:0000256" key="2">
    <source>
        <dbReference type="ARBA" id="ARBA00004496"/>
    </source>
</evidence>
<dbReference type="AlphaFoldDB" id="A0A3N5BNS5"/>
<comment type="catalytic activity">
    <reaction evidence="12">
        <text>cytidine(967) in 16S rRNA + S-adenosyl-L-methionine = 5-methylcytidine(967) in 16S rRNA + S-adenosyl-L-homocysteine + H(+)</text>
        <dbReference type="Rhea" id="RHEA:42748"/>
        <dbReference type="Rhea" id="RHEA-COMP:10219"/>
        <dbReference type="Rhea" id="RHEA-COMP:10220"/>
        <dbReference type="ChEBI" id="CHEBI:15378"/>
        <dbReference type="ChEBI" id="CHEBI:57856"/>
        <dbReference type="ChEBI" id="CHEBI:59789"/>
        <dbReference type="ChEBI" id="CHEBI:74483"/>
        <dbReference type="ChEBI" id="CHEBI:82748"/>
        <dbReference type="EC" id="2.1.1.176"/>
    </reaction>
</comment>
<evidence type="ECO:0000256" key="1">
    <source>
        <dbReference type="ARBA" id="ARBA00002724"/>
    </source>
</evidence>
<dbReference type="PANTHER" id="PTHR22807">
    <property type="entry name" value="NOP2 YEAST -RELATED NOL1/NOP2/FMU SUN DOMAIN-CONTAINING"/>
    <property type="match status" value="1"/>
</dbReference>
<dbReference type="Pfam" id="PF01189">
    <property type="entry name" value="Methyltr_RsmB-F"/>
    <property type="match status" value="1"/>
</dbReference>
<dbReference type="PRINTS" id="PR02008">
    <property type="entry name" value="RCMTFAMILY"/>
</dbReference>
<sequence length="460" mass="51652">MRRPMTSYSARELALKVLDEVDAAGAYANIALTRVVAKYQPVGRERALLTELSYGTLRRLNTIDWVLARFLRKPLSSQNRWIRNILRLAVYQILYLDRIPPAAACNEAVELAKKYAAPHFAGFVNAVLRRVVREKEKISFPDREENPVDHIALKYSHPTWVVELWLKELGVEETIRICEANNQTPATTIRTNFLRTNREELLRRLKEEAGLPALPTRYAPEGISVRGFHNLQDLPAFREGLFFVQDESSMLVARALNPAPGSFVLDVCGAPGGKATHMAELMGDRGRILVLDIYPHRLALVRENCARLGLKSVDAVLGDAQEVDRQFGLAADFILVDAPCSGLGVLRRKPDSRWRKQPEQIPALVALQRRILRSAAAALRPGGVLVYSTCTVHRAENEAQVRQFLADHPEFVLEDLRPLLPCELDVKGTMKEGFVQLLPYQGLDGFFIARLRRLLTGGKG</sequence>
<dbReference type="Gene3D" id="3.40.50.150">
    <property type="entry name" value="Vaccinia Virus protein VP39"/>
    <property type="match status" value="1"/>
</dbReference>
<name>A0A3N5BNS5_9THEO</name>
<keyword evidence="16" id="KW-1185">Reference proteome</keyword>
<gene>
    <name evidence="15" type="ORF">EDD75_0107</name>
</gene>
<dbReference type="CDD" id="cd02440">
    <property type="entry name" value="AdoMet_MTases"/>
    <property type="match status" value="1"/>
</dbReference>
<feature type="binding site" evidence="13">
    <location>
        <position position="292"/>
    </location>
    <ligand>
        <name>S-adenosyl-L-methionine</name>
        <dbReference type="ChEBI" id="CHEBI:59789"/>
    </ligand>
</feature>
<evidence type="ECO:0000313" key="16">
    <source>
        <dbReference type="Proteomes" id="UP000282654"/>
    </source>
</evidence>
<evidence type="ECO:0000256" key="8">
    <source>
        <dbReference type="ARBA" id="ARBA00022691"/>
    </source>
</evidence>
<keyword evidence="7 13" id="KW-0808">Transferase</keyword>
<dbReference type="GO" id="GO:0008649">
    <property type="term" value="F:rRNA methyltransferase activity"/>
    <property type="evidence" value="ECO:0007669"/>
    <property type="project" value="InterPro"/>
</dbReference>
<feature type="active site" description="Nucleophile" evidence="13">
    <location>
        <position position="390"/>
    </location>
</feature>
<comment type="caution">
    <text evidence="13">Lacks conserved residue(s) required for the propagation of feature annotation.</text>
</comment>
<dbReference type="InterPro" id="IPR004573">
    <property type="entry name" value="rRNA_ssu_MeTfrase_B"/>
</dbReference>
<accession>A0A3N5BNS5</accession>
<dbReference type="GO" id="GO:0005737">
    <property type="term" value="C:cytoplasm"/>
    <property type="evidence" value="ECO:0007669"/>
    <property type="project" value="UniProtKB-SubCell"/>
</dbReference>
<reference evidence="15 16" key="1">
    <citation type="submission" date="2018-11" db="EMBL/GenBank/DDBJ databases">
        <title>Genomic Encyclopedia of Type Strains, Phase IV (KMG-IV): sequencing the most valuable type-strain genomes for metagenomic binning, comparative biology and taxonomic classification.</title>
        <authorList>
            <person name="Goeker M."/>
        </authorList>
    </citation>
    <scope>NUCLEOTIDE SEQUENCE [LARGE SCALE GENOMIC DNA]</scope>
    <source>
        <strain evidence="15 16">DSM 102936</strain>
    </source>
</reference>
<organism evidence="15 16">
    <name type="scientific">Thermodesulfitimonas autotrophica</name>
    <dbReference type="NCBI Taxonomy" id="1894989"/>
    <lineage>
        <taxon>Bacteria</taxon>
        <taxon>Bacillati</taxon>
        <taxon>Bacillota</taxon>
        <taxon>Clostridia</taxon>
        <taxon>Thermoanaerobacterales</taxon>
        <taxon>Thermoanaerobacteraceae</taxon>
        <taxon>Thermodesulfitimonas</taxon>
    </lineage>
</organism>
<dbReference type="PANTHER" id="PTHR22807:SF53">
    <property type="entry name" value="RIBOSOMAL RNA SMALL SUBUNIT METHYLTRANSFERASE B-RELATED"/>
    <property type="match status" value="1"/>
</dbReference>
<dbReference type="NCBIfam" id="NF011494">
    <property type="entry name" value="PRK14902.1"/>
    <property type="match status" value="1"/>
</dbReference>
<evidence type="ECO:0000256" key="11">
    <source>
        <dbReference type="ARBA" id="ARBA00031088"/>
    </source>
</evidence>
<evidence type="ECO:0000256" key="13">
    <source>
        <dbReference type="PROSITE-ProRule" id="PRU01023"/>
    </source>
</evidence>
<dbReference type="InterPro" id="IPR001678">
    <property type="entry name" value="MeTrfase_RsmB-F_NOP2_dom"/>
</dbReference>
<feature type="binding site" evidence="13">
    <location>
        <position position="319"/>
    </location>
    <ligand>
        <name>S-adenosyl-L-methionine</name>
        <dbReference type="ChEBI" id="CHEBI:59789"/>
    </ligand>
</feature>
<dbReference type="Gene3D" id="1.10.940.10">
    <property type="entry name" value="NusB-like"/>
    <property type="match status" value="1"/>
</dbReference>
<keyword evidence="9 13" id="KW-0694">RNA-binding</keyword>